<comment type="caution">
    <text evidence="3">The sequence shown here is derived from an EMBL/GenBank/DDBJ whole genome shotgun (WGS) entry which is preliminary data.</text>
</comment>
<keyword evidence="4" id="KW-1185">Reference proteome</keyword>
<dbReference type="Proteomes" id="UP001196565">
    <property type="component" value="Unassembled WGS sequence"/>
</dbReference>
<gene>
    <name evidence="3" type="ORF">KPL78_15520</name>
</gene>
<keyword evidence="2" id="KW-0862">Zinc</keyword>
<keyword evidence="1" id="KW-0479">Metal-binding</keyword>
<dbReference type="PANTHER" id="PTHR42742">
    <property type="entry name" value="TRANSCRIPTIONAL REPRESSOR MPRA"/>
    <property type="match status" value="1"/>
</dbReference>
<keyword evidence="3" id="KW-0413">Isomerase</keyword>
<proteinExistence type="predicted"/>
<protein>
    <submittedName>
        <fullName evidence="3">Class I mannose-6-phosphate isomerase</fullName>
    </submittedName>
</protein>
<reference evidence="3 4" key="1">
    <citation type="submission" date="2021-07" db="EMBL/GenBank/DDBJ databases">
        <authorList>
            <person name="So Y."/>
        </authorList>
    </citation>
    <scope>NUCLEOTIDE SEQUENCE [LARGE SCALE GENOMIC DNA]</scope>
    <source>
        <strain evidence="3 4">HJA6</strain>
    </source>
</reference>
<sequence length="324" mass="34124">MKQAPSRIVPLLIERIWGRSDLSESGWIDTARTLASQPIGEAWLTDVRCRLENGEALGAMMKRCDHGQPVPPLLAKLLFTAAPLSVQVHPTDAAARAAGTFASGKDEAWHVLETAPEASVWIGLRQRVTRGTLRAAAEDGSVLALLRQHAVRLGETILIPAGTVHAIGAGVVLLEVQDPVDITYRLYDYGRLRPLQLEAALAVADLGPSRAVVDPAPGTAVSRRTLARAKRFVLERCEVAAGFTLKPDGSRYHILVALAAGATLDGEPLPPAAAVFVPATGRAARVAGEPGSAVALLHSGPGPSPCLLAGRAARPSRQADWPPA</sequence>
<dbReference type="RefSeq" id="WP_219763882.1">
    <property type="nucleotide sequence ID" value="NZ_JAHYBZ010000005.1"/>
</dbReference>
<organism evidence="3 4">
    <name type="scientific">Roseomonas alba</name>
    <dbReference type="NCBI Taxonomy" id="2846776"/>
    <lineage>
        <taxon>Bacteria</taxon>
        <taxon>Pseudomonadati</taxon>
        <taxon>Pseudomonadota</taxon>
        <taxon>Alphaproteobacteria</taxon>
        <taxon>Acetobacterales</taxon>
        <taxon>Roseomonadaceae</taxon>
        <taxon>Roseomonas</taxon>
    </lineage>
</organism>
<dbReference type="InterPro" id="IPR051804">
    <property type="entry name" value="Carb_Metab_Reg_Kinase/Isom"/>
</dbReference>
<evidence type="ECO:0000313" key="3">
    <source>
        <dbReference type="EMBL" id="MBW6399270.1"/>
    </source>
</evidence>
<dbReference type="EMBL" id="JAHYBZ010000005">
    <property type="protein sequence ID" value="MBW6399270.1"/>
    <property type="molecule type" value="Genomic_DNA"/>
</dbReference>
<evidence type="ECO:0000256" key="1">
    <source>
        <dbReference type="ARBA" id="ARBA00022723"/>
    </source>
</evidence>
<accession>A0ABS7AB18</accession>
<dbReference type="CDD" id="cd07010">
    <property type="entry name" value="cupin_PMI_type_I_N_bac"/>
    <property type="match status" value="1"/>
</dbReference>
<dbReference type="Gene3D" id="2.60.120.10">
    <property type="entry name" value="Jelly Rolls"/>
    <property type="match status" value="1"/>
</dbReference>
<evidence type="ECO:0000313" key="4">
    <source>
        <dbReference type="Proteomes" id="UP001196565"/>
    </source>
</evidence>
<name>A0ABS7AB18_9PROT</name>
<evidence type="ECO:0000256" key="2">
    <source>
        <dbReference type="ARBA" id="ARBA00022833"/>
    </source>
</evidence>
<dbReference type="GO" id="GO:0016853">
    <property type="term" value="F:isomerase activity"/>
    <property type="evidence" value="ECO:0007669"/>
    <property type="project" value="UniProtKB-KW"/>
</dbReference>
<dbReference type="SUPFAM" id="SSF51182">
    <property type="entry name" value="RmlC-like cupins"/>
    <property type="match status" value="1"/>
</dbReference>
<dbReference type="InterPro" id="IPR014710">
    <property type="entry name" value="RmlC-like_jellyroll"/>
</dbReference>
<dbReference type="InterPro" id="IPR011051">
    <property type="entry name" value="RmlC_Cupin_sf"/>
</dbReference>
<dbReference type="PANTHER" id="PTHR42742:SF3">
    <property type="entry name" value="FRUCTOKINASE"/>
    <property type="match status" value="1"/>
</dbReference>